<keyword evidence="1" id="KW-0675">Receptor</keyword>
<accession>A0A645A5P5</accession>
<protein>
    <submittedName>
        <fullName evidence="1">TonB-dependent receptor SusC</fullName>
    </submittedName>
</protein>
<dbReference type="SUPFAM" id="SSF56935">
    <property type="entry name" value="Porins"/>
    <property type="match status" value="1"/>
</dbReference>
<name>A0A645A5P5_9ZZZZ</name>
<proteinExistence type="predicted"/>
<reference evidence="1" key="1">
    <citation type="submission" date="2019-08" db="EMBL/GenBank/DDBJ databases">
        <authorList>
            <person name="Kucharzyk K."/>
            <person name="Murdoch R.W."/>
            <person name="Higgins S."/>
            <person name="Loffler F."/>
        </authorList>
    </citation>
    <scope>NUCLEOTIDE SEQUENCE</scope>
</reference>
<gene>
    <name evidence="1" type="primary">susC_122</name>
    <name evidence="1" type="ORF">SDC9_94990</name>
</gene>
<dbReference type="EMBL" id="VSSQ01012025">
    <property type="protein sequence ID" value="MPM48266.1"/>
    <property type="molecule type" value="Genomic_DNA"/>
</dbReference>
<sequence length="420" mass="48920">MLTKEEFMSSLAPVVNELKLRASWGKLGDLSAAKNYYNSLEQYYFQSGYRYPGETIEFGDRTIYGLTPTINANPDFTWSTSTMYNAGVDFKLWNGLLSGSAEYFRRSRAGLPAQKANDNAGILATWYNLNNDNTRGFEISLNHRHTVNDFTYSVGGNISWARTQNGYLEHGKYTSGYDQWKWYNGNRWNNVRWGLNQIGHYQSYEEILNAPMHQNSNNNSVILPGDLKYEDWNNDGYIDEYDMRPIARTAYPELVFGINMGAEWKNFDLTMFWQGGGLSDFKVGAFDMDAFEEGRTYRNAWNYFNDRWHKADYTDPNANWIPGYFPAVRDMFAITINRLESNYWMWSGNYIRLKNIELGYTFPKIMLGNSVKQLRIYANLYNFLTFSSQKFFDPKQAEYVFSFASYPQIKSFNVGINLNF</sequence>
<dbReference type="AlphaFoldDB" id="A0A645A5P5"/>
<organism evidence="1">
    <name type="scientific">bioreactor metagenome</name>
    <dbReference type="NCBI Taxonomy" id="1076179"/>
    <lineage>
        <taxon>unclassified sequences</taxon>
        <taxon>metagenomes</taxon>
        <taxon>ecological metagenomes</taxon>
    </lineage>
</organism>
<evidence type="ECO:0000313" key="1">
    <source>
        <dbReference type="EMBL" id="MPM48266.1"/>
    </source>
</evidence>
<comment type="caution">
    <text evidence="1">The sequence shown here is derived from an EMBL/GenBank/DDBJ whole genome shotgun (WGS) entry which is preliminary data.</text>
</comment>